<gene>
    <name evidence="1" type="ORF">Ccrd_023993</name>
</gene>
<accession>A0A103ELT6</accession>
<organism evidence="1 2">
    <name type="scientific">Cynara cardunculus var. scolymus</name>
    <name type="common">Globe artichoke</name>
    <name type="synonym">Cynara scolymus</name>
    <dbReference type="NCBI Taxonomy" id="59895"/>
    <lineage>
        <taxon>Eukaryota</taxon>
        <taxon>Viridiplantae</taxon>
        <taxon>Streptophyta</taxon>
        <taxon>Embryophyta</taxon>
        <taxon>Tracheophyta</taxon>
        <taxon>Spermatophyta</taxon>
        <taxon>Magnoliopsida</taxon>
        <taxon>eudicotyledons</taxon>
        <taxon>Gunneridae</taxon>
        <taxon>Pentapetalae</taxon>
        <taxon>asterids</taxon>
        <taxon>campanulids</taxon>
        <taxon>Asterales</taxon>
        <taxon>Asteraceae</taxon>
        <taxon>Carduoideae</taxon>
        <taxon>Cardueae</taxon>
        <taxon>Carduinae</taxon>
        <taxon>Cynara</taxon>
    </lineage>
</organism>
<comment type="caution">
    <text evidence="1">The sequence shown here is derived from an EMBL/GenBank/DDBJ whole genome shotgun (WGS) entry which is preliminary data.</text>
</comment>
<dbReference type="AlphaFoldDB" id="A0A103ELT6"/>
<dbReference type="Gramene" id="KVE37346">
    <property type="protein sequence ID" value="KVE37346"/>
    <property type="gene ID" value="Ccrd_023993"/>
</dbReference>
<sequence>MASKSPFLMKSFGFSNAFRPSLLFNIISSDIQQGLARVVKSYDSGACRLLGEGFEASDLEDDKLHDDIGLIFHVIFLQLKPQT</sequence>
<evidence type="ECO:0000313" key="1">
    <source>
        <dbReference type="EMBL" id="KVE37346.1"/>
    </source>
</evidence>
<dbReference type="EMBL" id="LEKV01010832">
    <property type="protein sequence ID" value="KVE37346.1"/>
    <property type="molecule type" value="Genomic_DNA"/>
</dbReference>
<proteinExistence type="predicted"/>
<protein>
    <submittedName>
        <fullName evidence="1">Uncharacterized protein</fullName>
    </submittedName>
</protein>
<keyword evidence="2" id="KW-1185">Reference proteome</keyword>
<evidence type="ECO:0000313" key="2">
    <source>
        <dbReference type="Proteomes" id="UP000243975"/>
    </source>
</evidence>
<reference evidence="1 2" key="1">
    <citation type="journal article" date="2016" name="Sci. Rep.">
        <title>The genome sequence of the outbreeding globe artichoke constructed de novo incorporating a phase-aware low-pass sequencing strategy of F1 progeny.</title>
        <authorList>
            <person name="Scaglione D."/>
            <person name="Reyes-Chin-Wo S."/>
            <person name="Acquadro A."/>
            <person name="Froenicke L."/>
            <person name="Portis E."/>
            <person name="Beitel C."/>
            <person name="Tirone M."/>
            <person name="Mauro R."/>
            <person name="Lo Monaco A."/>
            <person name="Mauromicale G."/>
            <person name="Faccioli P."/>
            <person name="Cattivelli L."/>
            <person name="Rieseberg L."/>
            <person name="Michelmore R."/>
            <person name="Lanteri S."/>
        </authorList>
    </citation>
    <scope>NUCLEOTIDE SEQUENCE [LARGE SCALE GENOMIC DNA]</scope>
    <source>
        <strain evidence="1">2C</strain>
    </source>
</reference>
<name>A0A103ELT6_CYNCS</name>
<dbReference type="Proteomes" id="UP000243975">
    <property type="component" value="Unassembled WGS sequence"/>
</dbReference>